<dbReference type="PANTHER" id="PTHR24189:SF50">
    <property type="entry name" value="ANKYRIN REPEAT AND SOCS BOX PROTEIN 2"/>
    <property type="match status" value="1"/>
</dbReference>
<feature type="repeat" description="ANK" evidence="3">
    <location>
        <begin position="59"/>
        <end position="91"/>
    </location>
</feature>
<protein>
    <submittedName>
        <fullName evidence="5">And SAM domain-containing protein 6</fullName>
    </submittedName>
</protein>
<evidence type="ECO:0000256" key="4">
    <source>
        <dbReference type="SAM" id="SignalP"/>
    </source>
</evidence>
<dbReference type="OrthoDB" id="1577640at2759"/>
<dbReference type="SMART" id="SM00248">
    <property type="entry name" value="ANK"/>
    <property type="match status" value="3"/>
</dbReference>
<keyword evidence="1" id="KW-0677">Repeat</keyword>
<comment type="caution">
    <text evidence="5">The sequence shown here is derived from an EMBL/GenBank/DDBJ whole genome shotgun (WGS) entry which is preliminary data.</text>
</comment>
<evidence type="ECO:0000256" key="2">
    <source>
        <dbReference type="ARBA" id="ARBA00023043"/>
    </source>
</evidence>
<evidence type="ECO:0000256" key="3">
    <source>
        <dbReference type="PROSITE-ProRule" id="PRU00023"/>
    </source>
</evidence>
<accession>A0A9N8HFS7</accession>
<dbReference type="PROSITE" id="PS50297">
    <property type="entry name" value="ANK_REP_REGION"/>
    <property type="match status" value="1"/>
</dbReference>
<keyword evidence="4" id="KW-0732">Signal</keyword>
<dbReference type="AlphaFoldDB" id="A0A9N8HFS7"/>
<dbReference type="Pfam" id="PF12796">
    <property type="entry name" value="Ank_2"/>
    <property type="match status" value="1"/>
</dbReference>
<dbReference type="SUPFAM" id="SSF48403">
    <property type="entry name" value="Ankyrin repeat"/>
    <property type="match status" value="1"/>
</dbReference>
<dbReference type="PROSITE" id="PS50088">
    <property type="entry name" value="ANK_REPEAT"/>
    <property type="match status" value="1"/>
</dbReference>
<dbReference type="Pfam" id="PF00023">
    <property type="entry name" value="Ank"/>
    <property type="match status" value="1"/>
</dbReference>
<keyword evidence="6" id="KW-1185">Reference proteome</keyword>
<dbReference type="GO" id="GO:0005634">
    <property type="term" value="C:nucleus"/>
    <property type="evidence" value="ECO:0007669"/>
    <property type="project" value="TreeGrafter"/>
</dbReference>
<organism evidence="5 6">
    <name type="scientific">Seminavis robusta</name>
    <dbReference type="NCBI Taxonomy" id="568900"/>
    <lineage>
        <taxon>Eukaryota</taxon>
        <taxon>Sar</taxon>
        <taxon>Stramenopiles</taxon>
        <taxon>Ochrophyta</taxon>
        <taxon>Bacillariophyta</taxon>
        <taxon>Bacillariophyceae</taxon>
        <taxon>Bacillariophycidae</taxon>
        <taxon>Naviculales</taxon>
        <taxon>Naviculaceae</taxon>
        <taxon>Seminavis</taxon>
    </lineage>
</organism>
<evidence type="ECO:0000313" key="6">
    <source>
        <dbReference type="Proteomes" id="UP001153069"/>
    </source>
</evidence>
<evidence type="ECO:0000313" key="5">
    <source>
        <dbReference type="EMBL" id="CAB9513413.1"/>
    </source>
</evidence>
<gene>
    <name evidence="5" type="ORF">SEMRO_589_G171810.1</name>
</gene>
<proteinExistence type="predicted"/>
<feature type="chain" id="PRO_5040392409" evidence="4">
    <location>
        <begin position="22"/>
        <end position="191"/>
    </location>
</feature>
<dbReference type="EMBL" id="CAICTM010000588">
    <property type="protein sequence ID" value="CAB9513413.1"/>
    <property type="molecule type" value="Genomic_DNA"/>
</dbReference>
<dbReference type="GO" id="GO:0005737">
    <property type="term" value="C:cytoplasm"/>
    <property type="evidence" value="ECO:0007669"/>
    <property type="project" value="TreeGrafter"/>
</dbReference>
<reference evidence="5" key="1">
    <citation type="submission" date="2020-06" db="EMBL/GenBank/DDBJ databases">
        <authorList>
            <consortium name="Plant Systems Biology data submission"/>
        </authorList>
    </citation>
    <scope>NUCLEOTIDE SEQUENCE</scope>
    <source>
        <strain evidence="5">D6</strain>
    </source>
</reference>
<name>A0A9N8HFS7_9STRA</name>
<dbReference type="Gene3D" id="1.25.40.20">
    <property type="entry name" value="Ankyrin repeat-containing domain"/>
    <property type="match status" value="1"/>
</dbReference>
<dbReference type="InterPro" id="IPR002110">
    <property type="entry name" value="Ankyrin_rpt"/>
</dbReference>
<dbReference type="PANTHER" id="PTHR24189">
    <property type="entry name" value="MYOTROPHIN"/>
    <property type="match status" value="1"/>
</dbReference>
<dbReference type="Proteomes" id="UP001153069">
    <property type="component" value="Unassembled WGS sequence"/>
</dbReference>
<dbReference type="InterPro" id="IPR050745">
    <property type="entry name" value="Multifunctional_regulatory"/>
</dbReference>
<sequence>MMSPVKLVAILLAGLCSFTVGVRRHEDSPDGHLLAADTVERVKEALAEGANINVQDEVNGQTAVMRATLHGWTSIVAYLLDQGADVSIGEKDGYTPPHGAGFQGRAKIMSILRDHNVDVVSPAEKDGFTPFHRACWGRETRHTETIRYLLEDLGVDANLKGGPDQQTCFQMTPNAKTRALLVQHGAGNAEL</sequence>
<feature type="signal peptide" evidence="4">
    <location>
        <begin position="1"/>
        <end position="21"/>
    </location>
</feature>
<dbReference type="InterPro" id="IPR036770">
    <property type="entry name" value="Ankyrin_rpt-contain_sf"/>
</dbReference>
<keyword evidence="2 3" id="KW-0040">ANK repeat</keyword>
<evidence type="ECO:0000256" key="1">
    <source>
        <dbReference type="ARBA" id="ARBA00022737"/>
    </source>
</evidence>